<proteinExistence type="predicted"/>
<evidence type="ECO:0000313" key="1">
    <source>
        <dbReference type="EMBL" id="PLW31329.1"/>
    </source>
</evidence>
<dbReference type="AlphaFoldDB" id="A0A2N5U0R3"/>
<protein>
    <submittedName>
        <fullName evidence="1">Uncharacterized protein</fullName>
    </submittedName>
</protein>
<dbReference type="Proteomes" id="UP000235388">
    <property type="component" value="Unassembled WGS sequence"/>
</dbReference>
<sequence length="68" mass="7418">MTGKDITAAQPATNSLTVWTRRDMRVMAWRRHNPANITLNAWVGLLPQSCIGGSGHADYGPTLVHPCC</sequence>
<dbReference type="EMBL" id="PGCJ01000351">
    <property type="protein sequence ID" value="PLW31329.1"/>
    <property type="molecule type" value="Genomic_DNA"/>
</dbReference>
<keyword evidence="2" id="KW-1185">Reference proteome</keyword>
<reference evidence="1 2" key="1">
    <citation type="submission" date="2017-11" db="EMBL/GenBank/DDBJ databases">
        <title>De novo assembly and phasing of dikaryotic genomes from two isolates of Puccinia coronata f. sp. avenae, the causal agent of oat crown rust.</title>
        <authorList>
            <person name="Miller M.E."/>
            <person name="Zhang Y."/>
            <person name="Omidvar V."/>
            <person name="Sperschneider J."/>
            <person name="Schwessinger B."/>
            <person name="Raley C."/>
            <person name="Palmer J.M."/>
            <person name="Garnica D."/>
            <person name="Upadhyaya N."/>
            <person name="Rathjen J."/>
            <person name="Taylor J.M."/>
            <person name="Park R.F."/>
            <person name="Dodds P.N."/>
            <person name="Hirsch C.D."/>
            <person name="Kianian S.F."/>
            <person name="Figueroa M."/>
        </authorList>
    </citation>
    <scope>NUCLEOTIDE SEQUENCE [LARGE SCALE GENOMIC DNA]</scope>
    <source>
        <strain evidence="1">12NC29</strain>
    </source>
</reference>
<evidence type="ECO:0000313" key="2">
    <source>
        <dbReference type="Proteomes" id="UP000235388"/>
    </source>
</evidence>
<name>A0A2N5U0R3_9BASI</name>
<accession>A0A2N5U0R3</accession>
<comment type="caution">
    <text evidence="1">The sequence shown here is derived from an EMBL/GenBank/DDBJ whole genome shotgun (WGS) entry which is preliminary data.</text>
</comment>
<gene>
    <name evidence="1" type="ORF">PCANC_19619</name>
</gene>
<organism evidence="1 2">
    <name type="scientific">Puccinia coronata f. sp. avenae</name>
    <dbReference type="NCBI Taxonomy" id="200324"/>
    <lineage>
        <taxon>Eukaryota</taxon>
        <taxon>Fungi</taxon>
        <taxon>Dikarya</taxon>
        <taxon>Basidiomycota</taxon>
        <taxon>Pucciniomycotina</taxon>
        <taxon>Pucciniomycetes</taxon>
        <taxon>Pucciniales</taxon>
        <taxon>Pucciniaceae</taxon>
        <taxon>Puccinia</taxon>
    </lineage>
</organism>